<reference evidence="1" key="4">
    <citation type="submission" date="2019-03" db="UniProtKB">
        <authorList>
            <consortium name="EnsemblPlants"/>
        </authorList>
    </citation>
    <scope>IDENTIFICATION</scope>
</reference>
<evidence type="ECO:0000313" key="1">
    <source>
        <dbReference type="EnsemblPlants" id="AET5Gv21032300.4"/>
    </source>
</evidence>
<name>A0A453M3Q5_AEGTS</name>
<sequence>PSGAGRGGRDELLQLQRPRRHVLNCLRGEVGDVDALRDEGEGVLERVEAGAEERRDGGVVRVAVEVRVRGSVPIRRRDAAAVLARIPSIPDL</sequence>
<organism evidence="1 2">
    <name type="scientific">Aegilops tauschii subsp. strangulata</name>
    <name type="common">Goatgrass</name>
    <dbReference type="NCBI Taxonomy" id="200361"/>
    <lineage>
        <taxon>Eukaryota</taxon>
        <taxon>Viridiplantae</taxon>
        <taxon>Streptophyta</taxon>
        <taxon>Embryophyta</taxon>
        <taxon>Tracheophyta</taxon>
        <taxon>Spermatophyta</taxon>
        <taxon>Magnoliopsida</taxon>
        <taxon>Liliopsida</taxon>
        <taxon>Poales</taxon>
        <taxon>Poaceae</taxon>
        <taxon>BOP clade</taxon>
        <taxon>Pooideae</taxon>
        <taxon>Triticodae</taxon>
        <taxon>Triticeae</taxon>
        <taxon>Triticinae</taxon>
        <taxon>Aegilops</taxon>
    </lineage>
</organism>
<reference evidence="1" key="3">
    <citation type="journal article" date="2017" name="Nature">
        <title>Genome sequence of the progenitor of the wheat D genome Aegilops tauschii.</title>
        <authorList>
            <person name="Luo M.C."/>
            <person name="Gu Y.Q."/>
            <person name="Puiu D."/>
            <person name="Wang H."/>
            <person name="Twardziok S.O."/>
            <person name="Deal K.R."/>
            <person name="Huo N."/>
            <person name="Zhu T."/>
            <person name="Wang L."/>
            <person name="Wang Y."/>
            <person name="McGuire P.E."/>
            <person name="Liu S."/>
            <person name="Long H."/>
            <person name="Ramasamy R.K."/>
            <person name="Rodriguez J.C."/>
            <person name="Van S.L."/>
            <person name="Yuan L."/>
            <person name="Wang Z."/>
            <person name="Xia Z."/>
            <person name="Xiao L."/>
            <person name="Anderson O.D."/>
            <person name="Ouyang S."/>
            <person name="Liang Y."/>
            <person name="Zimin A.V."/>
            <person name="Pertea G."/>
            <person name="Qi P."/>
            <person name="Bennetzen J.L."/>
            <person name="Dai X."/>
            <person name="Dawson M.W."/>
            <person name="Muller H.G."/>
            <person name="Kugler K."/>
            <person name="Rivarola-Duarte L."/>
            <person name="Spannagl M."/>
            <person name="Mayer K.F.X."/>
            <person name="Lu F.H."/>
            <person name="Bevan M.W."/>
            <person name="Leroy P."/>
            <person name="Li P."/>
            <person name="You F.M."/>
            <person name="Sun Q."/>
            <person name="Liu Z."/>
            <person name="Lyons E."/>
            <person name="Wicker T."/>
            <person name="Salzberg S.L."/>
            <person name="Devos K.M."/>
            <person name="Dvorak J."/>
        </authorList>
    </citation>
    <scope>NUCLEOTIDE SEQUENCE [LARGE SCALE GENOMIC DNA]</scope>
    <source>
        <strain evidence="1">cv. AL8/78</strain>
    </source>
</reference>
<protein>
    <submittedName>
        <fullName evidence="1">Uncharacterized protein</fullName>
    </submittedName>
</protein>
<reference evidence="1" key="5">
    <citation type="journal article" date="2021" name="G3 (Bethesda)">
        <title>Aegilops tauschii genome assembly Aet v5.0 features greater sequence contiguity and improved annotation.</title>
        <authorList>
            <person name="Wang L."/>
            <person name="Zhu T."/>
            <person name="Rodriguez J.C."/>
            <person name="Deal K.R."/>
            <person name="Dubcovsky J."/>
            <person name="McGuire P.E."/>
            <person name="Lux T."/>
            <person name="Spannagl M."/>
            <person name="Mayer K.F.X."/>
            <person name="Baldrich P."/>
            <person name="Meyers B.C."/>
            <person name="Huo N."/>
            <person name="Gu Y.Q."/>
            <person name="Zhou H."/>
            <person name="Devos K.M."/>
            <person name="Bennetzen J.L."/>
            <person name="Unver T."/>
            <person name="Budak H."/>
            <person name="Gulick P.J."/>
            <person name="Galiba G."/>
            <person name="Kalapos B."/>
            <person name="Nelson D.R."/>
            <person name="Li P."/>
            <person name="You F.M."/>
            <person name="Luo M.C."/>
            <person name="Dvorak J."/>
        </authorList>
    </citation>
    <scope>NUCLEOTIDE SEQUENCE [LARGE SCALE GENOMIC DNA]</scope>
    <source>
        <strain evidence="1">cv. AL8/78</strain>
    </source>
</reference>
<evidence type="ECO:0000313" key="2">
    <source>
        <dbReference type="Proteomes" id="UP000015105"/>
    </source>
</evidence>
<dbReference type="EnsemblPlants" id="AET5Gv21032300.4">
    <property type="protein sequence ID" value="AET5Gv21032300.4"/>
    <property type="gene ID" value="AET5Gv21032300"/>
</dbReference>
<accession>A0A453M3Q5</accession>
<proteinExistence type="predicted"/>
<reference evidence="2" key="1">
    <citation type="journal article" date="2014" name="Science">
        <title>Ancient hybridizations among the ancestral genomes of bread wheat.</title>
        <authorList>
            <consortium name="International Wheat Genome Sequencing Consortium,"/>
            <person name="Marcussen T."/>
            <person name="Sandve S.R."/>
            <person name="Heier L."/>
            <person name="Spannagl M."/>
            <person name="Pfeifer M."/>
            <person name="Jakobsen K.S."/>
            <person name="Wulff B.B."/>
            <person name="Steuernagel B."/>
            <person name="Mayer K.F."/>
            <person name="Olsen O.A."/>
        </authorList>
    </citation>
    <scope>NUCLEOTIDE SEQUENCE [LARGE SCALE GENOMIC DNA]</scope>
    <source>
        <strain evidence="2">cv. AL8/78</strain>
    </source>
</reference>
<dbReference type="Proteomes" id="UP000015105">
    <property type="component" value="Chromosome 5D"/>
</dbReference>
<dbReference type="Gramene" id="AET5Gv21032300.4">
    <property type="protein sequence ID" value="AET5Gv21032300.4"/>
    <property type="gene ID" value="AET5Gv21032300"/>
</dbReference>
<keyword evidence="2" id="KW-1185">Reference proteome</keyword>
<reference evidence="2" key="2">
    <citation type="journal article" date="2017" name="Nat. Plants">
        <title>The Aegilops tauschii genome reveals multiple impacts of transposons.</title>
        <authorList>
            <person name="Zhao G."/>
            <person name="Zou C."/>
            <person name="Li K."/>
            <person name="Wang K."/>
            <person name="Li T."/>
            <person name="Gao L."/>
            <person name="Zhang X."/>
            <person name="Wang H."/>
            <person name="Yang Z."/>
            <person name="Liu X."/>
            <person name="Jiang W."/>
            <person name="Mao L."/>
            <person name="Kong X."/>
            <person name="Jiao Y."/>
            <person name="Jia J."/>
        </authorList>
    </citation>
    <scope>NUCLEOTIDE SEQUENCE [LARGE SCALE GENOMIC DNA]</scope>
    <source>
        <strain evidence="2">cv. AL8/78</strain>
    </source>
</reference>
<dbReference type="AlphaFoldDB" id="A0A453M3Q5"/>